<dbReference type="HOGENOM" id="CLU_877380_0_0_1"/>
<organism evidence="3">
    <name type="scientific">Melampsora larici-populina (strain 98AG31 / pathotype 3-4-7)</name>
    <name type="common">Poplar leaf rust fungus</name>
    <dbReference type="NCBI Taxonomy" id="747676"/>
    <lineage>
        <taxon>Eukaryota</taxon>
        <taxon>Fungi</taxon>
        <taxon>Dikarya</taxon>
        <taxon>Basidiomycota</taxon>
        <taxon>Pucciniomycotina</taxon>
        <taxon>Pucciniomycetes</taxon>
        <taxon>Pucciniales</taxon>
        <taxon>Melampsoraceae</taxon>
        <taxon>Melampsora</taxon>
    </lineage>
</organism>
<accession>F4R3H8</accession>
<evidence type="ECO:0000313" key="3">
    <source>
        <dbReference type="Proteomes" id="UP000001072"/>
    </source>
</evidence>
<feature type="compositionally biased region" description="Basic and acidic residues" evidence="1">
    <location>
        <begin position="214"/>
        <end position="224"/>
    </location>
</feature>
<feature type="compositionally biased region" description="Polar residues" evidence="1">
    <location>
        <begin position="236"/>
        <end position="245"/>
    </location>
</feature>
<dbReference type="EMBL" id="GL883090">
    <property type="protein sequence ID" value="EGG12628.1"/>
    <property type="molecule type" value="Genomic_DNA"/>
</dbReference>
<protein>
    <submittedName>
        <fullName evidence="2">Uncharacterized protein</fullName>
    </submittedName>
</protein>
<dbReference type="AlphaFoldDB" id="F4R3H8"/>
<evidence type="ECO:0000313" key="2">
    <source>
        <dbReference type="EMBL" id="EGG12628.1"/>
    </source>
</evidence>
<keyword evidence="3" id="KW-1185">Reference proteome</keyword>
<gene>
    <name evidence="2" type="ORF">MELLADRAFT_101062</name>
</gene>
<name>F4R3H8_MELLP</name>
<dbReference type="InParanoid" id="F4R3H8"/>
<dbReference type="RefSeq" id="XP_007403566.1">
    <property type="nucleotide sequence ID" value="XM_007403504.1"/>
</dbReference>
<evidence type="ECO:0000256" key="1">
    <source>
        <dbReference type="SAM" id="MobiDB-lite"/>
    </source>
</evidence>
<dbReference type="KEGG" id="mlr:MELLADRAFT_101062"/>
<dbReference type="VEuPathDB" id="FungiDB:MELLADRAFT_101062"/>
<dbReference type="eggNOG" id="ENOG502SVCW">
    <property type="taxonomic scope" value="Eukaryota"/>
</dbReference>
<reference evidence="3" key="1">
    <citation type="journal article" date="2011" name="Proc. Natl. Acad. Sci. U.S.A.">
        <title>Obligate biotrophy features unraveled by the genomic analysis of rust fungi.</title>
        <authorList>
            <person name="Duplessis S."/>
            <person name="Cuomo C.A."/>
            <person name="Lin Y.-C."/>
            <person name="Aerts A."/>
            <person name="Tisserant E."/>
            <person name="Veneault-Fourrey C."/>
            <person name="Joly D.L."/>
            <person name="Hacquard S."/>
            <person name="Amselem J."/>
            <person name="Cantarel B.L."/>
            <person name="Chiu R."/>
            <person name="Coutinho P.M."/>
            <person name="Feau N."/>
            <person name="Field M."/>
            <person name="Frey P."/>
            <person name="Gelhaye E."/>
            <person name="Goldberg J."/>
            <person name="Grabherr M.G."/>
            <person name="Kodira C.D."/>
            <person name="Kohler A."/>
            <person name="Kuees U."/>
            <person name="Lindquist E.A."/>
            <person name="Lucas S.M."/>
            <person name="Mago R."/>
            <person name="Mauceli E."/>
            <person name="Morin E."/>
            <person name="Murat C."/>
            <person name="Pangilinan J.L."/>
            <person name="Park R."/>
            <person name="Pearson M."/>
            <person name="Quesneville H."/>
            <person name="Rouhier N."/>
            <person name="Sakthikumar S."/>
            <person name="Salamov A.A."/>
            <person name="Schmutz J."/>
            <person name="Selles B."/>
            <person name="Shapiro H."/>
            <person name="Tanguay P."/>
            <person name="Tuskan G.A."/>
            <person name="Henrissat B."/>
            <person name="Van de Peer Y."/>
            <person name="Rouze P."/>
            <person name="Ellis J.G."/>
            <person name="Dodds P.N."/>
            <person name="Schein J.E."/>
            <person name="Zhong S."/>
            <person name="Hamelin R.C."/>
            <person name="Grigoriev I.V."/>
            <person name="Szabo L.J."/>
            <person name="Martin F."/>
        </authorList>
    </citation>
    <scope>NUCLEOTIDE SEQUENCE [LARGE SCALE GENOMIC DNA]</scope>
    <source>
        <strain evidence="3">98AG31 / pathotype 3-4-7</strain>
    </source>
</reference>
<dbReference type="GeneID" id="18921268"/>
<proteinExistence type="predicted"/>
<feature type="region of interest" description="Disordered" evidence="1">
    <location>
        <begin position="151"/>
        <end position="272"/>
    </location>
</feature>
<dbReference type="Proteomes" id="UP000001072">
    <property type="component" value="Unassembled WGS sequence"/>
</dbReference>
<dbReference type="OrthoDB" id="2501520at2759"/>
<sequence length="317" mass="35249">MISADVFNNYHNARIIQSAAVVPPDGRYVFSNVATGHIIHHDRKHNVPNIYSAKFVYPRGRLGHRVKRPQLALRAHKMGTKWISLRTPLDGKDSTKCISAQWDEKTDGAKGGADHAGTLYECVVDPLNLGASLEKTKQWWLLMPVETAKSLKLSHKPSGKSRAVQADPTEKVDDISEEAASLGLQRSTQPNDSPKGLPFWNTKTNRMETLPPWKYDKRSLKETEPVTEPEDVASAGNMTDGTAQVSGAEGEEPSDSAPRLSARHDHHSPTSSSTKLGAFFVIAVILTFGIVDWKGNNFPFDFRTWRLAFCHLSQRER</sequence>